<reference evidence="8 9" key="1">
    <citation type="submission" date="2019-05" db="EMBL/GenBank/DDBJ databases">
        <title>Ruegeria sp. nov., isolated from tidal flat.</title>
        <authorList>
            <person name="Kim W."/>
        </authorList>
    </citation>
    <scope>NUCLEOTIDE SEQUENCE [LARGE SCALE GENOMIC DNA]</scope>
    <source>
        <strain evidence="8 9">CAU 1488</strain>
    </source>
</reference>
<organism evidence="8 9">
    <name type="scientific">Ruegeria sediminis</name>
    <dbReference type="NCBI Taxonomy" id="2583820"/>
    <lineage>
        <taxon>Bacteria</taxon>
        <taxon>Pseudomonadati</taxon>
        <taxon>Pseudomonadota</taxon>
        <taxon>Alphaproteobacteria</taxon>
        <taxon>Rhodobacterales</taxon>
        <taxon>Roseobacteraceae</taxon>
        <taxon>Ruegeria</taxon>
    </lineage>
</organism>
<evidence type="ECO:0000256" key="2">
    <source>
        <dbReference type="ARBA" id="ARBA00022692"/>
    </source>
</evidence>
<sequence length="503" mass="55057">MLWSLLKILVFVAIIGLLALGAGFLMETSGGVQITVAGTEYTLGPLQSVIGLLILVVVVWLFFKLLTLLMATLKFLNGDETALSRYFDRGRERKGYQALSDGLMALASGEGRLALSKATKAEKLLNKPELTNLLVAQAAEMAGDTRKASETYKKLVTDQSTRFVGVRGIMKQKLAEGDDETARKLAEKALALKPRHEETQDVLLKLQTKAQDWAGARSTLTAKLKSGNLPRDVYKRRDAVLALSEAKGLLDETATVEQQEKAIEANRLSPDLVPAAAMAARAHIAKGKPRYATKILKKAWEAQPHPDLAHAFAEIAPDETPEERVKRFTALTRIHPQHPETRLIQAELNIVAEDFPEARRVLGDVVEKQADARAYTLMAAIERGEGASDAVVQGWLAKALNAPRGPQWVCDNCHDIHAEWAPVCKNCNSFDTLAWQTPETPEIASATGVHMLPLIIGRLEDKPEEVELEVEESEARDDESPDSDSEVIDADVEMVAAEGQKPA</sequence>
<protein>
    <submittedName>
        <fullName evidence="8">Heme biosynthesis protein HemY</fullName>
    </submittedName>
</protein>
<evidence type="ECO:0000313" key="9">
    <source>
        <dbReference type="Proteomes" id="UP001193035"/>
    </source>
</evidence>
<keyword evidence="9" id="KW-1185">Reference proteome</keyword>
<gene>
    <name evidence="8" type="ORF">FGK63_14130</name>
</gene>
<feature type="region of interest" description="Disordered" evidence="5">
    <location>
        <begin position="464"/>
        <end position="489"/>
    </location>
</feature>
<dbReference type="InterPro" id="IPR010817">
    <property type="entry name" value="HemY_N"/>
</dbReference>
<feature type="domain" description="HemY N-terminal" evidence="7">
    <location>
        <begin position="30"/>
        <end position="143"/>
    </location>
</feature>
<evidence type="ECO:0000256" key="1">
    <source>
        <dbReference type="ARBA" id="ARBA00004370"/>
    </source>
</evidence>
<feature type="transmembrane region" description="Helical" evidence="6">
    <location>
        <begin position="5"/>
        <end position="26"/>
    </location>
</feature>
<evidence type="ECO:0000313" key="8">
    <source>
        <dbReference type="EMBL" id="TMV07236.1"/>
    </source>
</evidence>
<dbReference type="Pfam" id="PF07219">
    <property type="entry name" value="HemY_N"/>
    <property type="match status" value="1"/>
</dbReference>
<evidence type="ECO:0000259" key="7">
    <source>
        <dbReference type="Pfam" id="PF07219"/>
    </source>
</evidence>
<proteinExistence type="predicted"/>
<dbReference type="EMBL" id="VCPD01000004">
    <property type="protein sequence ID" value="TMV07236.1"/>
    <property type="molecule type" value="Genomic_DNA"/>
</dbReference>
<comment type="subcellular location">
    <subcellularLocation>
        <location evidence="1">Membrane</location>
    </subcellularLocation>
</comment>
<keyword evidence="3 6" id="KW-1133">Transmembrane helix</keyword>
<name>A0ABY2WXR0_9RHOB</name>
<dbReference type="PIRSF" id="PIRSF031802">
    <property type="entry name" value="UCP031802"/>
    <property type="match status" value="1"/>
</dbReference>
<evidence type="ECO:0000256" key="5">
    <source>
        <dbReference type="SAM" id="MobiDB-lite"/>
    </source>
</evidence>
<evidence type="ECO:0000256" key="3">
    <source>
        <dbReference type="ARBA" id="ARBA00022989"/>
    </source>
</evidence>
<dbReference type="InterPro" id="IPR011990">
    <property type="entry name" value="TPR-like_helical_dom_sf"/>
</dbReference>
<comment type="caution">
    <text evidence="8">The sequence shown here is derived from an EMBL/GenBank/DDBJ whole genome shotgun (WGS) entry which is preliminary data.</text>
</comment>
<dbReference type="Gene3D" id="1.25.40.10">
    <property type="entry name" value="Tetratricopeptide repeat domain"/>
    <property type="match status" value="1"/>
</dbReference>
<accession>A0ABY2WXR0</accession>
<evidence type="ECO:0000256" key="6">
    <source>
        <dbReference type="SAM" id="Phobius"/>
    </source>
</evidence>
<dbReference type="InterPro" id="IPR016982">
    <property type="entry name" value="Mms48"/>
</dbReference>
<feature type="transmembrane region" description="Helical" evidence="6">
    <location>
        <begin position="46"/>
        <end position="66"/>
    </location>
</feature>
<keyword evidence="4 6" id="KW-0472">Membrane</keyword>
<dbReference type="Proteomes" id="UP001193035">
    <property type="component" value="Unassembled WGS sequence"/>
</dbReference>
<dbReference type="RefSeq" id="WP_138843310.1">
    <property type="nucleotide sequence ID" value="NZ_VCPD01000004.1"/>
</dbReference>
<keyword evidence="2 6" id="KW-0812">Transmembrane</keyword>
<evidence type="ECO:0000256" key="4">
    <source>
        <dbReference type="ARBA" id="ARBA00023136"/>
    </source>
</evidence>
<dbReference type="SUPFAM" id="SSF48452">
    <property type="entry name" value="TPR-like"/>
    <property type="match status" value="1"/>
</dbReference>